<dbReference type="AlphaFoldDB" id="A0A2T2XLC8"/>
<evidence type="ECO:0008006" key="3">
    <source>
        <dbReference type="Google" id="ProtNLM"/>
    </source>
</evidence>
<dbReference type="EMBL" id="PXYW01000002">
    <property type="protein sequence ID" value="PSR35281.1"/>
    <property type="molecule type" value="Genomic_DNA"/>
</dbReference>
<sequence>MDRLLLQSWLNHEERIKNPQQALEMLVGVLADPDPEIRDTLGYTIFTQLLAKTMWPKGVLSHMLSMLANDEHAMLDLGEKDAPSILRRSFSWLAIAALLERDALDNAPDINQSLLHGTVTQLGQYLSQEQDWTGYHPNWGWVHAGAHTADAAAALARHPNVSLQDQRRLALMAGQFIVQPLVWNHEEMDRWAWVWFSLIERHPDSSVMDDIFQLLSVHQENRRGVQNVKAVLYPLYFLVRWSRTLSEHYRDLWLDRLERLIAMHDIFVAAGLTDGPTKI</sequence>
<evidence type="ECO:0000313" key="2">
    <source>
        <dbReference type="Proteomes" id="UP000242972"/>
    </source>
</evidence>
<proteinExistence type="predicted"/>
<dbReference type="Proteomes" id="UP000242972">
    <property type="component" value="Unassembled WGS sequence"/>
</dbReference>
<protein>
    <recommendedName>
        <fullName evidence="3">DUF2785 domain-containing protein</fullName>
    </recommendedName>
</protein>
<organism evidence="1 2">
    <name type="scientific">Sulfobacillus benefaciens</name>
    <dbReference type="NCBI Taxonomy" id="453960"/>
    <lineage>
        <taxon>Bacteria</taxon>
        <taxon>Bacillati</taxon>
        <taxon>Bacillota</taxon>
        <taxon>Clostridia</taxon>
        <taxon>Eubacteriales</taxon>
        <taxon>Clostridiales Family XVII. Incertae Sedis</taxon>
        <taxon>Sulfobacillus</taxon>
    </lineage>
</organism>
<dbReference type="InterPro" id="IPR021247">
    <property type="entry name" value="DUF2785"/>
</dbReference>
<gene>
    <name evidence="1" type="ORF">C7B46_01010</name>
</gene>
<name>A0A2T2XLC8_9FIRM</name>
<reference evidence="1 2" key="1">
    <citation type="journal article" date="2014" name="BMC Genomics">
        <title>Comparison of environmental and isolate Sulfobacillus genomes reveals diverse carbon, sulfur, nitrogen, and hydrogen metabolisms.</title>
        <authorList>
            <person name="Justice N.B."/>
            <person name="Norman A."/>
            <person name="Brown C.T."/>
            <person name="Singh A."/>
            <person name="Thomas B.C."/>
            <person name="Banfield J.F."/>
        </authorList>
    </citation>
    <scope>NUCLEOTIDE SEQUENCE [LARGE SCALE GENOMIC DNA]</scope>
    <source>
        <strain evidence="1">AMDSBA4</strain>
    </source>
</reference>
<evidence type="ECO:0000313" key="1">
    <source>
        <dbReference type="EMBL" id="PSR35281.1"/>
    </source>
</evidence>
<accession>A0A2T2XLC8</accession>
<comment type="caution">
    <text evidence="1">The sequence shown here is derived from an EMBL/GenBank/DDBJ whole genome shotgun (WGS) entry which is preliminary data.</text>
</comment>
<dbReference type="Pfam" id="PF10978">
    <property type="entry name" value="DUF2785"/>
    <property type="match status" value="1"/>
</dbReference>